<dbReference type="AlphaFoldDB" id="A0A9D2U8X4"/>
<name>A0A9D2U8X4_9BURK</name>
<keyword evidence="1" id="KW-0732">Signal</keyword>
<dbReference type="Gene3D" id="2.30.30.40">
    <property type="entry name" value="SH3 Domains"/>
    <property type="match status" value="1"/>
</dbReference>
<evidence type="ECO:0000259" key="3">
    <source>
        <dbReference type="Pfam" id="PF08239"/>
    </source>
</evidence>
<dbReference type="EMBL" id="DWUQ01000086">
    <property type="protein sequence ID" value="HJD44237.1"/>
    <property type="molecule type" value="Genomic_DNA"/>
</dbReference>
<feature type="domain" description="SH3b" evidence="3">
    <location>
        <begin position="154"/>
        <end position="204"/>
    </location>
</feature>
<sequence>MTRFSKTALATLLAASLGLSGCVTTDGGGGWGNKQTLGTAIGAVGGALLGGQIGGGSGKAVAAILGALAGGALGNWIGGNLDQKDQESLARSTQQALETGRTTTWASDHSGATATVRPVSTRTVEKQAQVKRAPTVAQPKNLAVINQSYEAKTSANLRAAPSTNAAKVGGLAAGQSFTAQGRTDNNWIAVSRKGVTIGYVHAPLVAPVSVARADSAVDLDNINVARAKAQGFDLDAIAPEKAVSETVAVHTTCRTMEYQLNTKNGSDTKTVDACQDNNGAWQIG</sequence>
<dbReference type="InterPro" id="IPR008816">
    <property type="entry name" value="Gly_zipper_2TM_dom"/>
</dbReference>
<feature type="domain" description="Glycine zipper 2TM" evidence="2">
    <location>
        <begin position="37"/>
        <end position="77"/>
    </location>
</feature>
<dbReference type="Proteomes" id="UP000823889">
    <property type="component" value="Unassembled WGS sequence"/>
</dbReference>
<dbReference type="InterPro" id="IPR003646">
    <property type="entry name" value="SH3-like_bac-type"/>
</dbReference>
<comment type="caution">
    <text evidence="4">The sequence shown here is derived from an EMBL/GenBank/DDBJ whole genome shotgun (WGS) entry which is preliminary data.</text>
</comment>
<evidence type="ECO:0000313" key="5">
    <source>
        <dbReference type="Proteomes" id="UP000823889"/>
    </source>
</evidence>
<accession>A0A9D2U8X4</accession>
<dbReference type="Pfam" id="PF08239">
    <property type="entry name" value="SH3_3"/>
    <property type="match status" value="1"/>
</dbReference>
<proteinExistence type="predicted"/>
<dbReference type="Pfam" id="PF05433">
    <property type="entry name" value="Rick_17kDa_Anti"/>
    <property type="match status" value="1"/>
</dbReference>
<protein>
    <submittedName>
        <fullName evidence="4">SH3 domain-containing protein</fullName>
    </submittedName>
</protein>
<reference evidence="4" key="2">
    <citation type="submission" date="2021-04" db="EMBL/GenBank/DDBJ databases">
        <authorList>
            <person name="Gilroy R."/>
        </authorList>
    </citation>
    <scope>NUCLEOTIDE SEQUENCE</scope>
    <source>
        <strain evidence="4">9264</strain>
    </source>
</reference>
<feature type="signal peptide" evidence="1">
    <location>
        <begin position="1"/>
        <end position="25"/>
    </location>
</feature>
<reference evidence="4" key="1">
    <citation type="journal article" date="2021" name="PeerJ">
        <title>Extensive microbial diversity within the chicken gut microbiome revealed by metagenomics and culture.</title>
        <authorList>
            <person name="Gilroy R."/>
            <person name="Ravi A."/>
            <person name="Getino M."/>
            <person name="Pursley I."/>
            <person name="Horton D.L."/>
            <person name="Alikhan N.F."/>
            <person name="Baker D."/>
            <person name="Gharbi K."/>
            <person name="Hall N."/>
            <person name="Watson M."/>
            <person name="Adriaenssens E.M."/>
            <person name="Foster-Nyarko E."/>
            <person name="Jarju S."/>
            <person name="Secka A."/>
            <person name="Antonio M."/>
            <person name="Oren A."/>
            <person name="Chaudhuri R.R."/>
            <person name="La Ragione R."/>
            <person name="Hildebrand F."/>
            <person name="Pallen M.J."/>
        </authorList>
    </citation>
    <scope>NUCLEOTIDE SEQUENCE</scope>
    <source>
        <strain evidence="4">9264</strain>
    </source>
</reference>
<evidence type="ECO:0000256" key="1">
    <source>
        <dbReference type="SAM" id="SignalP"/>
    </source>
</evidence>
<evidence type="ECO:0000259" key="2">
    <source>
        <dbReference type="Pfam" id="PF05433"/>
    </source>
</evidence>
<organism evidence="4 5">
    <name type="scientific">Candidatus Paenalcaligenes intestinipullorum</name>
    <dbReference type="NCBI Taxonomy" id="2838718"/>
    <lineage>
        <taxon>Bacteria</taxon>
        <taxon>Pseudomonadati</taxon>
        <taxon>Pseudomonadota</taxon>
        <taxon>Betaproteobacteria</taxon>
        <taxon>Burkholderiales</taxon>
        <taxon>Alcaligenaceae</taxon>
        <taxon>Paenalcaligenes</taxon>
    </lineage>
</organism>
<gene>
    <name evidence="4" type="ORF">H9906_04310</name>
</gene>
<dbReference type="PROSITE" id="PS51257">
    <property type="entry name" value="PROKAR_LIPOPROTEIN"/>
    <property type="match status" value="1"/>
</dbReference>
<evidence type="ECO:0000313" key="4">
    <source>
        <dbReference type="EMBL" id="HJD44237.1"/>
    </source>
</evidence>
<feature type="chain" id="PRO_5038372818" evidence="1">
    <location>
        <begin position="26"/>
        <end position="284"/>
    </location>
</feature>